<organism evidence="1 2">
    <name type="scientific">Rhodopirellula europaea SH398</name>
    <dbReference type="NCBI Taxonomy" id="1263868"/>
    <lineage>
        <taxon>Bacteria</taxon>
        <taxon>Pseudomonadati</taxon>
        <taxon>Planctomycetota</taxon>
        <taxon>Planctomycetia</taxon>
        <taxon>Pirellulales</taxon>
        <taxon>Pirellulaceae</taxon>
        <taxon>Rhodopirellula</taxon>
    </lineage>
</organism>
<accession>M5SBM1</accession>
<dbReference type="Proteomes" id="UP000011996">
    <property type="component" value="Unassembled WGS sequence"/>
</dbReference>
<dbReference type="STRING" id="1263868.RESH_04365"/>
<dbReference type="PATRIC" id="fig|1263868.3.peg.4735"/>
<protein>
    <submittedName>
        <fullName evidence="1">Uncharacterized protein</fullName>
    </submittedName>
</protein>
<gene>
    <name evidence="1" type="ORF">RESH_04365</name>
</gene>
<dbReference type="RefSeq" id="WP_008669618.1">
    <property type="nucleotide sequence ID" value="NZ_ANOF01000141.1"/>
</dbReference>
<dbReference type="AlphaFoldDB" id="M5SBM1"/>
<dbReference type="EMBL" id="ANOF01000141">
    <property type="protein sequence ID" value="EMI25082.1"/>
    <property type="molecule type" value="Genomic_DNA"/>
</dbReference>
<evidence type="ECO:0000313" key="2">
    <source>
        <dbReference type="Proteomes" id="UP000011996"/>
    </source>
</evidence>
<reference evidence="1 2" key="1">
    <citation type="journal article" date="2013" name="Mar. Genomics">
        <title>Expression of sulfatases in Rhodopirellula baltica and the diversity of sulfatases in the genus Rhodopirellula.</title>
        <authorList>
            <person name="Wegner C.E."/>
            <person name="Richter-Heitmann T."/>
            <person name="Klindworth A."/>
            <person name="Klockow C."/>
            <person name="Richter M."/>
            <person name="Achstetter T."/>
            <person name="Glockner F.O."/>
            <person name="Harder J."/>
        </authorList>
    </citation>
    <scope>NUCLEOTIDE SEQUENCE [LARGE SCALE GENOMIC DNA]</scope>
    <source>
        <strain evidence="1 2">SH398</strain>
    </source>
</reference>
<name>M5SBM1_9BACT</name>
<comment type="caution">
    <text evidence="1">The sequence shown here is derived from an EMBL/GenBank/DDBJ whole genome shotgun (WGS) entry which is preliminary data.</text>
</comment>
<sequence>MTHCFYSPLLNEMIYDKGPSASVLQDIAAAEQLQTLAEKLDGICDWVSGQVDVADKAIGAADIAIRRAHQLGLYHHQLVIGPVAISRLYGPDGPPECVELTQAAVTTDLGCVAVVWCSDDYEEWLDSDELYAAVSKRCVPLCDCGPAVRVRLVREIPGLLRSLLWGVEKSRILT</sequence>
<proteinExistence type="predicted"/>
<dbReference type="OrthoDB" id="300159at2"/>
<evidence type="ECO:0000313" key="1">
    <source>
        <dbReference type="EMBL" id="EMI25082.1"/>
    </source>
</evidence>